<keyword evidence="1" id="KW-1185">Reference proteome</keyword>
<organism evidence="1 2">
    <name type="scientific">Acrobeloides nanus</name>
    <dbReference type="NCBI Taxonomy" id="290746"/>
    <lineage>
        <taxon>Eukaryota</taxon>
        <taxon>Metazoa</taxon>
        <taxon>Ecdysozoa</taxon>
        <taxon>Nematoda</taxon>
        <taxon>Chromadorea</taxon>
        <taxon>Rhabditida</taxon>
        <taxon>Tylenchina</taxon>
        <taxon>Cephalobomorpha</taxon>
        <taxon>Cephaloboidea</taxon>
        <taxon>Cephalobidae</taxon>
        <taxon>Acrobeloides</taxon>
    </lineage>
</organism>
<dbReference type="Proteomes" id="UP000887540">
    <property type="component" value="Unplaced"/>
</dbReference>
<name>A0A914D914_9BILA</name>
<dbReference type="AlphaFoldDB" id="A0A914D914"/>
<sequence>MMRALTVIMVFVVSGWLCMNIWVFCVPVNVSCAVNYFVLYKFSTEYRVAFKKQLGCCMKSNGISQIGSKEVKD</sequence>
<evidence type="ECO:0000313" key="1">
    <source>
        <dbReference type="Proteomes" id="UP000887540"/>
    </source>
</evidence>
<protein>
    <submittedName>
        <fullName evidence="2">Uncharacterized protein</fullName>
    </submittedName>
</protein>
<accession>A0A914D914</accession>
<evidence type="ECO:0000313" key="2">
    <source>
        <dbReference type="WBParaSite" id="ACRNAN_scaffold20609.g12566.t1"/>
    </source>
</evidence>
<proteinExistence type="predicted"/>
<dbReference type="WBParaSite" id="ACRNAN_scaffold20609.g12566.t1">
    <property type="protein sequence ID" value="ACRNAN_scaffold20609.g12566.t1"/>
    <property type="gene ID" value="ACRNAN_scaffold20609.g12566"/>
</dbReference>
<reference evidence="2" key="1">
    <citation type="submission" date="2022-11" db="UniProtKB">
        <authorList>
            <consortium name="WormBaseParasite"/>
        </authorList>
    </citation>
    <scope>IDENTIFICATION</scope>
</reference>